<dbReference type="EMBL" id="VSTH01000102">
    <property type="protein sequence ID" value="TYO63326.1"/>
    <property type="molecule type" value="Genomic_DNA"/>
</dbReference>
<comment type="caution">
    <text evidence="1">The sequence shown here is derived from an EMBL/GenBank/DDBJ whole genome shotgun (WGS) entry which is preliminary data.</text>
</comment>
<gene>
    <name evidence="1" type="ORF">FXV83_27990</name>
</gene>
<accession>A0A5S4YFZ7</accession>
<reference evidence="1 2" key="1">
    <citation type="submission" date="2019-08" db="EMBL/GenBank/DDBJ databases">
        <title>Bradyrhizobium hipponensis sp. nov., a rhizobium isolated from a Lupinus angustifolius root nodule in Tunisia.</title>
        <authorList>
            <person name="Off K."/>
            <person name="Rejili M."/>
            <person name="Mars M."/>
            <person name="Brachmann A."/>
            <person name="Marin M."/>
        </authorList>
    </citation>
    <scope>NUCLEOTIDE SEQUENCE [LARGE SCALE GENOMIC DNA]</scope>
    <source>
        <strain evidence="2">aSej3</strain>
    </source>
</reference>
<evidence type="ECO:0000313" key="2">
    <source>
        <dbReference type="Proteomes" id="UP000324797"/>
    </source>
</evidence>
<evidence type="ECO:0000313" key="1">
    <source>
        <dbReference type="EMBL" id="TYO63326.1"/>
    </source>
</evidence>
<dbReference type="RefSeq" id="WP_148742811.1">
    <property type="nucleotide sequence ID" value="NZ_VSTH01000102.1"/>
</dbReference>
<keyword evidence="2" id="KW-1185">Reference proteome</keyword>
<name>A0A5S4YFZ7_9BRAD</name>
<dbReference type="AlphaFoldDB" id="A0A5S4YFZ7"/>
<sequence>MKVFKWRSSLAFWLPKKLIEKVVLGKGNYVHVASADEQTPGISDSDFLRRLRALQRPRPGSFVWNRDDASAR</sequence>
<organism evidence="1 2">
    <name type="scientific">Bradyrhizobium hipponense</name>
    <dbReference type="NCBI Taxonomy" id="2605638"/>
    <lineage>
        <taxon>Bacteria</taxon>
        <taxon>Pseudomonadati</taxon>
        <taxon>Pseudomonadota</taxon>
        <taxon>Alphaproteobacteria</taxon>
        <taxon>Hyphomicrobiales</taxon>
        <taxon>Nitrobacteraceae</taxon>
        <taxon>Bradyrhizobium</taxon>
    </lineage>
</organism>
<protein>
    <submittedName>
        <fullName evidence="1">Uncharacterized protein</fullName>
    </submittedName>
</protein>
<proteinExistence type="predicted"/>
<dbReference type="Proteomes" id="UP000324797">
    <property type="component" value="Unassembled WGS sequence"/>
</dbReference>